<dbReference type="GO" id="GO:0008094">
    <property type="term" value="F:ATP-dependent activity, acting on DNA"/>
    <property type="evidence" value="ECO:0007669"/>
    <property type="project" value="TreeGrafter"/>
</dbReference>
<feature type="region of interest" description="Disordered" evidence="10">
    <location>
        <begin position="120"/>
        <end position="150"/>
    </location>
</feature>
<dbReference type="Pfam" id="PF00271">
    <property type="entry name" value="Helicase_C"/>
    <property type="match status" value="1"/>
</dbReference>
<dbReference type="InterPro" id="IPR018957">
    <property type="entry name" value="Znf_C3HC4_RING-type"/>
</dbReference>
<evidence type="ECO:0000259" key="11">
    <source>
        <dbReference type="PROSITE" id="PS50089"/>
    </source>
</evidence>
<sequence>MDEYVRSTMEIIDLSSDGEDFVDLSSDGEESTDLCSDSTSLCSDSEDDQKIALAWMISKENSIHCKGGILADDQGLGKTISTIALIQKERFQQSKFMANDSEREISDNDDSDAMLAMDKKESKAHASRSRAVKGRATKKTRVCSTASNLRPTSRPAAGTLVVCPSSILKQWASELSEKVAESAELSVLVYHGGSRTRDPTELADYDVVVTTYTIVALEVPKENPNGEISGGKKKKLKKNAQGKAKKKRIPDGPLAMVRWFRVVLDEAHTIKSHQTQMAKGCCGLSAERRWCLSGTPIQNKIEDLYSYFRFLKYEPYSSFSSFRSMLQNPVSMDVSHGYKKLQTVLSIVLLRRTKETLLDGERIIKIPPKTIQLSKIDFTKEERAFYLRLEENSRQKLKGLSKDYIQKNYVHILALLSQLRQACNHPFLLRAKQPCNHSLGLAKKLPVETAINLLDSLERGSAKCTICKKAPKDGVAPPCGHVFCAECVHEKLIKNIEVKEKVCPARPHCGKEISADTLLFTDVLKFCLWPKPDSGATASCSTDADQPFSVRESSYISSKIRATIDILKSIIGDTDTMGSSSDTTGSVPAKAIVFTQWTGMLDLLERSLSSNHIEFRRLDGSMPLNVRERAVKEFNTDPEVRVMIMSLKAGNLGLNMVAACHVIMLDPWWNPSSEDQAVDRAHRIGQTRAVTVSRLTVKDTVEDRILTLQEGKKKMIQSALGEDQAWGNPSTRLTVEDLRYLFKM</sequence>
<dbReference type="GO" id="GO:0016787">
    <property type="term" value="F:hydrolase activity"/>
    <property type="evidence" value="ECO:0007669"/>
    <property type="project" value="UniProtKB-KW"/>
</dbReference>
<dbReference type="EMBL" id="CP144751">
    <property type="protein sequence ID" value="WVZ87282.1"/>
    <property type="molecule type" value="Genomic_DNA"/>
</dbReference>
<dbReference type="Proteomes" id="UP001341281">
    <property type="component" value="Chromosome 07"/>
</dbReference>
<dbReference type="InterPro" id="IPR017907">
    <property type="entry name" value="Znf_RING_CS"/>
</dbReference>
<evidence type="ECO:0000256" key="6">
    <source>
        <dbReference type="ARBA" id="ARBA00022806"/>
    </source>
</evidence>
<dbReference type="GO" id="GO:0005524">
    <property type="term" value="F:ATP binding"/>
    <property type="evidence" value="ECO:0007669"/>
    <property type="project" value="UniProtKB-KW"/>
</dbReference>
<dbReference type="PROSITE" id="PS51194">
    <property type="entry name" value="HELICASE_CTER"/>
    <property type="match status" value="1"/>
</dbReference>
<evidence type="ECO:0000313" key="15">
    <source>
        <dbReference type="Proteomes" id="UP001341281"/>
    </source>
</evidence>
<dbReference type="InterPro" id="IPR001650">
    <property type="entry name" value="Helicase_C-like"/>
</dbReference>
<dbReference type="InterPro" id="IPR014001">
    <property type="entry name" value="Helicase_ATP-bd"/>
</dbReference>
<dbReference type="InterPro" id="IPR001841">
    <property type="entry name" value="Znf_RING"/>
</dbReference>
<feature type="compositionally biased region" description="Basic residues" evidence="10">
    <location>
        <begin position="231"/>
        <end position="247"/>
    </location>
</feature>
<evidence type="ECO:0000256" key="10">
    <source>
        <dbReference type="SAM" id="MobiDB-lite"/>
    </source>
</evidence>
<dbReference type="InterPro" id="IPR027417">
    <property type="entry name" value="P-loop_NTPase"/>
</dbReference>
<evidence type="ECO:0000313" key="14">
    <source>
        <dbReference type="EMBL" id="WVZ87282.1"/>
    </source>
</evidence>
<evidence type="ECO:0000256" key="3">
    <source>
        <dbReference type="ARBA" id="ARBA00022741"/>
    </source>
</evidence>
<feature type="region of interest" description="Disordered" evidence="10">
    <location>
        <begin position="224"/>
        <end position="247"/>
    </location>
</feature>
<dbReference type="PROSITE" id="PS00518">
    <property type="entry name" value="ZF_RING_1"/>
    <property type="match status" value="1"/>
</dbReference>
<feature type="domain" description="Helicase ATP-binding" evidence="12">
    <location>
        <begin position="59"/>
        <end position="314"/>
    </location>
</feature>
<keyword evidence="3" id="KW-0547">Nucleotide-binding</keyword>
<protein>
    <recommendedName>
        <fullName evidence="16">SNF2 domain-containing protein</fullName>
    </recommendedName>
</protein>
<dbReference type="Gene3D" id="3.40.50.300">
    <property type="entry name" value="P-loop containing nucleotide triphosphate hydrolases"/>
    <property type="match status" value="1"/>
</dbReference>
<dbReference type="Gene3D" id="3.30.40.10">
    <property type="entry name" value="Zinc/RING finger domain, C3HC4 (zinc finger)"/>
    <property type="match status" value="1"/>
</dbReference>
<gene>
    <name evidence="14" type="ORF">U9M48_033943</name>
</gene>
<keyword evidence="6" id="KW-0347">Helicase</keyword>
<evidence type="ECO:0000256" key="2">
    <source>
        <dbReference type="ARBA" id="ARBA00022723"/>
    </source>
</evidence>
<evidence type="ECO:0000256" key="4">
    <source>
        <dbReference type="ARBA" id="ARBA00022771"/>
    </source>
</evidence>
<dbReference type="SMART" id="SM00490">
    <property type="entry name" value="HELICc"/>
    <property type="match status" value="1"/>
</dbReference>
<feature type="domain" description="RING-type" evidence="11">
    <location>
        <begin position="464"/>
        <end position="504"/>
    </location>
</feature>
<dbReference type="CDD" id="cd18793">
    <property type="entry name" value="SF2_C_SNF"/>
    <property type="match status" value="1"/>
</dbReference>
<keyword evidence="2" id="KW-0479">Metal-binding</keyword>
<reference evidence="14 15" key="1">
    <citation type="submission" date="2024-02" db="EMBL/GenBank/DDBJ databases">
        <title>High-quality chromosome-scale genome assembly of Pensacola bahiagrass (Paspalum notatum Flugge var. saurae).</title>
        <authorList>
            <person name="Vega J.M."/>
            <person name="Podio M."/>
            <person name="Orjuela J."/>
            <person name="Siena L.A."/>
            <person name="Pessino S.C."/>
            <person name="Combes M.C."/>
            <person name="Mariac C."/>
            <person name="Albertini E."/>
            <person name="Pupilli F."/>
            <person name="Ortiz J.P.A."/>
            <person name="Leblanc O."/>
        </authorList>
    </citation>
    <scope>NUCLEOTIDE SEQUENCE [LARGE SCALE GENOMIC DNA]</scope>
    <source>
        <strain evidence="14">R1</strain>
        <tissue evidence="14">Leaf</tissue>
    </source>
</reference>
<dbReference type="PANTHER" id="PTHR45626:SF3">
    <property type="entry name" value="OS04G0629300 PROTEIN"/>
    <property type="match status" value="1"/>
</dbReference>
<dbReference type="SUPFAM" id="SSF52540">
    <property type="entry name" value="P-loop containing nucleoside triphosphate hydrolases"/>
    <property type="match status" value="2"/>
</dbReference>
<dbReference type="Pfam" id="PF00176">
    <property type="entry name" value="SNF2-rel_dom"/>
    <property type="match status" value="1"/>
</dbReference>
<dbReference type="InterPro" id="IPR000330">
    <property type="entry name" value="SNF2_N"/>
</dbReference>
<evidence type="ECO:0000256" key="1">
    <source>
        <dbReference type="ARBA" id="ARBA00008438"/>
    </source>
</evidence>
<proteinExistence type="inferred from homology"/>
<dbReference type="InterPro" id="IPR013083">
    <property type="entry name" value="Znf_RING/FYVE/PHD"/>
</dbReference>
<dbReference type="Pfam" id="PF00097">
    <property type="entry name" value="zf-C3HC4"/>
    <property type="match status" value="1"/>
</dbReference>
<dbReference type="GO" id="GO:0004386">
    <property type="term" value="F:helicase activity"/>
    <property type="evidence" value="ECO:0007669"/>
    <property type="project" value="UniProtKB-KW"/>
</dbReference>
<dbReference type="Gene3D" id="3.40.50.10810">
    <property type="entry name" value="Tandem AAA-ATPase domain"/>
    <property type="match status" value="2"/>
</dbReference>
<dbReference type="PANTHER" id="PTHR45626">
    <property type="entry name" value="TRANSCRIPTION TERMINATION FACTOR 2-RELATED"/>
    <property type="match status" value="1"/>
</dbReference>
<dbReference type="InterPro" id="IPR038718">
    <property type="entry name" value="SNF2-like_sf"/>
</dbReference>
<evidence type="ECO:0000259" key="13">
    <source>
        <dbReference type="PROSITE" id="PS51194"/>
    </source>
</evidence>
<comment type="similarity">
    <text evidence="1">Belongs to the SNF2/RAD54 helicase family. RAD16 subfamily.</text>
</comment>
<feature type="domain" description="Helicase C-terminal" evidence="13">
    <location>
        <begin position="579"/>
        <end position="739"/>
    </location>
</feature>
<name>A0AAQ3X8G1_PASNO</name>
<dbReference type="InterPro" id="IPR050628">
    <property type="entry name" value="SNF2_RAD54_helicase_TF"/>
</dbReference>
<keyword evidence="15" id="KW-1185">Reference proteome</keyword>
<dbReference type="GO" id="GO:0005634">
    <property type="term" value="C:nucleus"/>
    <property type="evidence" value="ECO:0007669"/>
    <property type="project" value="TreeGrafter"/>
</dbReference>
<dbReference type="CDD" id="cd18008">
    <property type="entry name" value="DEXDc_SHPRH-like"/>
    <property type="match status" value="1"/>
</dbReference>
<evidence type="ECO:0008006" key="16">
    <source>
        <dbReference type="Google" id="ProtNLM"/>
    </source>
</evidence>
<organism evidence="14 15">
    <name type="scientific">Paspalum notatum var. saurae</name>
    <dbReference type="NCBI Taxonomy" id="547442"/>
    <lineage>
        <taxon>Eukaryota</taxon>
        <taxon>Viridiplantae</taxon>
        <taxon>Streptophyta</taxon>
        <taxon>Embryophyta</taxon>
        <taxon>Tracheophyta</taxon>
        <taxon>Spermatophyta</taxon>
        <taxon>Magnoliopsida</taxon>
        <taxon>Liliopsida</taxon>
        <taxon>Poales</taxon>
        <taxon>Poaceae</taxon>
        <taxon>PACMAD clade</taxon>
        <taxon>Panicoideae</taxon>
        <taxon>Andropogonodae</taxon>
        <taxon>Paspaleae</taxon>
        <taxon>Paspalinae</taxon>
        <taxon>Paspalum</taxon>
    </lineage>
</organism>
<dbReference type="SUPFAM" id="SSF57850">
    <property type="entry name" value="RING/U-box"/>
    <property type="match status" value="1"/>
</dbReference>
<dbReference type="SMART" id="SM00487">
    <property type="entry name" value="DEXDc"/>
    <property type="match status" value="1"/>
</dbReference>
<keyword evidence="7" id="KW-0862">Zinc</keyword>
<keyword evidence="8" id="KW-0067">ATP-binding</keyword>
<dbReference type="PROSITE" id="PS50089">
    <property type="entry name" value="ZF_RING_2"/>
    <property type="match status" value="1"/>
</dbReference>
<dbReference type="InterPro" id="IPR049730">
    <property type="entry name" value="SNF2/RAD54-like_C"/>
</dbReference>
<evidence type="ECO:0000256" key="5">
    <source>
        <dbReference type="ARBA" id="ARBA00022801"/>
    </source>
</evidence>
<dbReference type="GO" id="GO:0008270">
    <property type="term" value="F:zinc ion binding"/>
    <property type="evidence" value="ECO:0007669"/>
    <property type="project" value="UniProtKB-KW"/>
</dbReference>
<evidence type="ECO:0000256" key="7">
    <source>
        <dbReference type="ARBA" id="ARBA00022833"/>
    </source>
</evidence>
<evidence type="ECO:0000259" key="12">
    <source>
        <dbReference type="PROSITE" id="PS51192"/>
    </source>
</evidence>
<evidence type="ECO:0000256" key="9">
    <source>
        <dbReference type="PROSITE-ProRule" id="PRU00175"/>
    </source>
</evidence>
<evidence type="ECO:0000256" key="8">
    <source>
        <dbReference type="ARBA" id="ARBA00022840"/>
    </source>
</evidence>
<dbReference type="AlphaFoldDB" id="A0AAQ3X8G1"/>
<dbReference type="GO" id="GO:0006281">
    <property type="term" value="P:DNA repair"/>
    <property type="evidence" value="ECO:0007669"/>
    <property type="project" value="TreeGrafter"/>
</dbReference>
<keyword evidence="4 9" id="KW-0863">Zinc-finger</keyword>
<dbReference type="PROSITE" id="PS51192">
    <property type="entry name" value="HELICASE_ATP_BIND_1"/>
    <property type="match status" value="1"/>
</dbReference>
<keyword evidence="5" id="KW-0378">Hydrolase</keyword>
<accession>A0AAQ3X8G1</accession>
<feature type="compositionally biased region" description="Basic residues" evidence="10">
    <location>
        <begin position="125"/>
        <end position="141"/>
    </location>
</feature>